<name>A0A915MC52_MELJA</name>
<keyword evidence="2" id="KW-1185">Reference proteome</keyword>
<evidence type="ECO:0000313" key="2">
    <source>
        <dbReference type="Proteomes" id="UP000887561"/>
    </source>
</evidence>
<feature type="region of interest" description="Disordered" evidence="1">
    <location>
        <begin position="155"/>
        <end position="190"/>
    </location>
</feature>
<protein>
    <submittedName>
        <fullName evidence="3">Uncharacterized protein</fullName>
    </submittedName>
</protein>
<reference evidence="3" key="1">
    <citation type="submission" date="2022-11" db="UniProtKB">
        <authorList>
            <consortium name="WormBaseParasite"/>
        </authorList>
    </citation>
    <scope>IDENTIFICATION</scope>
</reference>
<dbReference type="Proteomes" id="UP000887561">
    <property type="component" value="Unplaced"/>
</dbReference>
<sequence>MMIEQFSAFNCLPNNTLVKNLKDAEKDFGLGYPVLCIFKQSSEEFPSIIYQFKTTDKWEITMEEFEVIKESRIHGEGPNNTYNSYQLISSAYAKGQEDLVEKVQQHYINPQLVAQITYQLNNNALVYSPQLTQEIGVDEQPQQVREVVYIPYPSSETTGNFGESSSQNDGNGNGNGGNGNDLSNLSINED</sequence>
<evidence type="ECO:0000313" key="3">
    <source>
        <dbReference type="WBParaSite" id="scaffold34450_cov150.g21353"/>
    </source>
</evidence>
<dbReference type="WBParaSite" id="scaffold34450_cov150.g21353">
    <property type="protein sequence ID" value="scaffold34450_cov150.g21353"/>
    <property type="gene ID" value="scaffold34450_cov150.g21353"/>
</dbReference>
<organism evidence="2 3">
    <name type="scientific">Meloidogyne javanica</name>
    <name type="common">Root-knot nematode worm</name>
    <dbReference type="NCBI Taxonomy" id="6303"/>
    <lineage>
        <taxon>Eukaryota</taxon>
        <taxon>Metazoa</taxon>
        <taxon>Ecdysozoa</taxon>
        <taxon>Nematoda</taxon>
        <taxon>Chromadorea</taxon>
        <taxon>Rhabditida</taxon>
        <taxon>Tylenchina</taxon>
        <taxon>Tylenchomorpha</taxon>
        <taxon>Tylenchoidea</taxon>
        <taxon>Meloidogynidae</taxon>
        <taxon>Meloidogyninae</taxon>
        <taxon>Meloidogyne</taxon>
        <taxon>Meloidogyne incognita group</taxon>
    </lineage>
</organism>
<proteinExistence type="predicted"/>
<feature type="compositionally biased region" description="Polar residues" evidence="1">
    <location>
        <begin position="155"/>
        <end position="167"/>
    </location>
</feature>
<evidence type="ECO:0000256" key="1">
    <source>
        <dbReference type="SAM" id="MobiDB-lite"/>
    </source>
</evidence>
<dbReference type="AlphaFoldDB" id="A0A915MC52"/>
<accession>A0A915MC52</accession>